<name>A0A402D017_9BACT</name>
<dbReference type="OrthoDB" id="10016504at2"/>
<dbReference type="SUPFAM" id="SSF103473">
    <property type="entry name" value="MFS general substrate transporter"/>
    <property type="match status" value="1"/>
</dbReference>
<dbReference type="KEGG" id="ccot:CCAX7_58040"/>
<dbReference type="NCBIfam" id="NF038403">
    <property type="entry name" value="perm_prefix_1"/>
    <property type="match status" value="1"/>
</dbReference>
<evidence type="ECO:0000313" key="2">
    <source>
        <dbReference type="Proteomes" id="UP000287394"/>
    </source>
</evidence>
<accession>A0A402D017</accession>
<proteinExistence type="predicted"/>
<gene>
    <name evidence="1" type="ORF">CCAX7_58040</name>
</gene>
<evidence type="ECO:0000313" key="1">
    <source>
        <dbReference type="EMBL" id="BDI33753.1"/>
    </source>
</evidence>
<organism evidence="1 2">
    <name type="scientific">Capsulimonas corticalis</name>
    <dbReference type="NCBI Taxonomy" id="2219043"/>
    <lineage>
        <taxon>Bacteria</taxon>
        <taxon>Bacillati</taxon>
        <taxon>Armatimonadota</taxon>
        <taxon>Armatimonadia</taxon>
        <taxon>Capsulimonadales</taxon>
        <taxon>Capsulimonadaceae</taxon>
        <taxon>Capsulimonas</taxon>
    </lineage>
</organism>
<protein>
    <submittedName>
        <fullName evidence="1">Uncharacterized protein</fullName>
    </submittedName>
</protein>
<dbReference type="RefSeq" id="WP_119322911.1">
    <property type="nucleotide sequence ID" value="NZ_AP025739.1"/>
</dbReference>
<reference evidence="1 2" key="1">
    <citation type="journal article" date="2019" name="Int. J. Syst. Evol. Microbiol.">
        <title>Capsulimonas corticalis gen. nov., sp. nov., an aerobic capsulated bacterium, of a novel bacterial order, Capsulimonadales ord. nov., of the class Armatimonadia of the phylum Armatimonadetes.</title>
        <authorList>
            <person name="Li J."/>
            <person name="Kudo C."/>
            <person name="Tonouchi A."/>
        </authorList>
    </citation>
    <scope>NUCLEOTIDE SEQUENCE [LARGE SCALE GENOMIC DNA]</scope>
    <source>
        <strain evidence="1 2">AX-7</strain>
    </source>
</reference>
<dbReference type="InterPro" id="IPR047928">
    <property type="entry name" value="Perm_prefix_1"/>
</dbReference>
<keyword evidence="2" id="KW-1185">Reference proteome</keyword>
<dbReference type="Proteomes" id="UP000287394">
    <property type="component" value="Chromosome"/>
</dbReference>
<dbReference type="EMBL" id="AP025739">
    <property type="protein sequence ID" value="BDI33753.1"/>
    <property type="molecule type" value="Genomic_DNA"/>
</dbReference>
<sequence length="226" mass="24735">MHRLLDGYLNEVASYLGGMPESRRTDELREMCTHLEDAVAVSVEHGASEEEAVRTAVSQFGAATAVAGEALSAWKRERKQARISYWGAAALSLACHYSFAFLMSLMIKPYYHIPLAPSDLSKLFLFVNVGNIVFPLLAGGIAGSIFPARAVAGARLGVILTILRWGVFTLPGVVHQFAKMDSSSLTLFIVQSFFFLLLEGAILLFAAWMASRLRLSISGRSRLARH</sequence>
<dbReference type="AlphaFoldDB" id="A0A402D017"/>
<dbReference type="InterPro" id="IPR036259">
    <property type="entry name" value="MFS_trans_sf"/>
</dbReference>